<dbReference type="EMBL" id="KN838813">
    <property type="protein sequence ID" value="KIJ94026.1"/>
    <property type="molecule type" value="Genomic_DNA"/>
</dbReference>
<reference evidence="1 2" key="1">
    <citation type="submission" date="2014-04" db="EMBL/GenBank/DDBJ databases">
        <authorList>
            <consortium name="DOE Joint Genome Institute"/>
            <person name="Kuo A."/>
            <person name="Kohler A."/>
            <person name="Nagy L.G."/>
            <person name="Floudas D."/>
            <person name="Copeland A."/>
            <person name="Barry K.W."/>
            <person name="Cichocki N."/>
            <person name="Veneault-Fourrey C."/>
            <person name="LaButti K."/>
            <person name="Lindquist E.A."/>
            <person name="Lipzen A."/>
            <person name="Lundell T."/>
            <person name="Morin E."/>
            <person name="Murat C."/>
            <person name="Sun H."/>
            <person name="Tunlid A."/>
            <person name="Henrissat B."/>
            <person name="Grigoriev I.V."/>
            <person name="Hibbett D.S."/>
            <person name="Martin F."/>
            <person name="Nordberg H.P."/>
            <person name="Cantor M.N."/>
            <person name="Hua S.X."/>
        </authorList>
    </citation>
    <scope>NUCLEOTIDE SEQUENCE [LARGE SCALE GENOMIC DNA]</scope>
    <source>
        <strain evidence="1 2">LaAM-08-1</strain>
    </source>
</reference>
<gene>
    <name evidence="1" type="ORF">K443DRAFT_12461</name>
</gene>
<reference evidence="2" key="2">
    <citation type="submission" date="2015-01" db="EMBL/GenBank/DDBJ databases">
        <title>Evolutionary Origins and Diversification of the Mycorrhizal Mutualists.</title>
        <authorList>
            <consortium name="DOE Joint Genome Institute"/>
            <consortium name="Mycorrhizal Genomics Consortium"/>
            <person name="Kohler A."/>
            <person name="Kuo A."/>
            <person name="Nagy L.G."/>
            <person name="Floudas D."/>
            <person name="Copeland A."/>
            <person name="Barry K.W."/>
            <person name="Cichocki N."/>
            <person name="Veneault-Fourrey C."/>
            <person name="LaButti K."/>
            <person name="Lindquist E.A."/>
            <person name="Lipzen A."/>
            <person name="Lundell T."/>
            <person name="Morin E."/>
            <person name="Murat C."/>
            <person name="Riley R."/>
            <person name="Ohm R."/>
            <person name="Sun H."/>
            <person name="Tunlid A."/>
            <person name="Henrissat B."/>
            <person name="Grigoriev I.V."/>
            <person name="Hibbett D.S."/>
            <person name="Martin F."/>
        </authorList>
    </citation>
    <scope>NUCLEOTIDE SEQUENCE [LARGE SCALE GENOMIC DNA]</scope>
    <source>
        <strain evidence="2">LaAM-08-1</strain>
    </source>
</reference>
<sequence>MPLGFAKLSVWAYQLFFKFEKPWKTFVIFANFSSPWYQREAPGKPVASNTARRREPPCTAVYCVTMERLVNLESGSRPFLAVPPGLMQKLFPNHSWRHQVLSSVQLKEETLLDKGSQLCRL</sequence>
<proteinExistence type="predicted"/>
<name>A0A0C9X8U3_9AGAR</name>
<accession>A0A0C9X8U3</accession>
<dbReference type="HOGENOM" id="CLU_2038448_0_0_1"/>
<protein>
    <submittedName>
        <fullName evidence="1">Unplaced genomic scaffold K443scaffold_278, whole genome shotgun sequence</fullName>
    </submittedName>
</protein>
<dbReference type="AlphaFoldDB" id="A0A0C9X8U3"/>
<dbReference type="Proteomes" id="UP000054477">
    <property type="component" value="Unassembled WGS sequence"/>
</dbReference>
<evidence type="ECO:0000313" key="1">
    <source>
        <dbReference type="EMBL" id="KIJ94026.1"/>
    </source>
</evidence>
<organism evidence="1 2">
    <name type="scientific">Laccaria amethystina LaAM-08-1</name>
    <dbReference type="NCBI Taxonomy" id="1095629"/>
    <lineage>
        <taxon>Eukaryota</taxon>
        <taxon>Fungi</taxon>
        <taxon>Dikarya</taxon>
        <taxon>Basidiomycota</taxon>
        <taxon>Agaricomycotina</taxon>
        <taxon>Agaricomycetes</taxon>
        <taxon>Agaricomycetidae</taxon>
        <taxon>Agaricales</taxon>
        <taxon>Agaricineae</taxon>
        <taxon>Hydnangiaceae</taxon>
        <taxon>Laccaria</taxon>
    </lineage>
</organism>
<evidence type="ECO:0000313" key="2">
    <source>
        <dbReference type="Proteomes" id="UP000054477"/>
    </source>
</evidence>
<keyword evidence="2" id="KW-1185">Reference proteome</keyword>